<keyword evidence="1" id="KW-0812">Transmembrane</keyword>
<keyword evidence="1" id="KW-0472">Membrane</keyword>
<dbReference type="EMBL" id="JAGPXF010000006">
    <property type="protein sequence ID" value="KAH7239019.1"/>
    <property type="molecule type" value="Genomic_DNA"/>
</dbReference>
<dbReference type="AlphaFoldDB" id="A0A8K0RTD4"/>
<feature type="transmembrane region" description="Helical" evidence="1">
    <location>
        <begin position="42"/>
        <end position="60"/>
    </location>
</feature>
<accession>A0A8K0RTD4</accession>
<keyword evidence="1" id="KW-1133">Transmembrane helix</keyword>
<protein>
    <submittedName>
        <fullName evidence="2">Uncharacterized protein</fullName>
    </submittedName>
</protein>
<evidence type="ECO:0000313" key="3">
    <source>
        <dbReference type="Proteomes" id="UP000813427"/>
    </source>
</evidence>
<evidence type="ECO:0000313" key="2">
    <source>
        <dbReference type="EMBL" id="KAH7239019.1"/>
    </source>
</evidence>
<sequence length="80" mass="8486">MLRRSSLLYLLIVLLLLLLLFLLLPLLPLIQGLFLQGTFSSLAVGGLVAPLVAIVLRGLCSGIGPSRAIHGIRILEGTSP</sequence>
<keyword evidence="3" id="KW-1185">Reference proteome</keyword>
<reference evidence="2" key="1">
    <citation type="journal article" date="2021" name="Nat. Commun.">
        <title>Genetic determinants of endophytism in the Arabidopsis root mycobiome.</title>
        <authorList>
            <person name="Mesny F."/>
            <person name="Miyauchi S."/>
            <person name="Thiergart T."/>
            <person name="Pickel B."/>
            <person name="Atanasova L."/>
            <person name="Karlsson M."/>
            <person name="Huettel B."/>
            <person name="Barry K.W."/>
            <person name="Haridas S."/>
            <person name="Chen C."/>
            <person name="Bauer D."/>
            <person name="Andreopoulos W."/>
            <person name="Pangilinan J."/>
            <person name="LaButti K."/>
            <person name="Riley R."/>
            <person name="Lipzen A."/>
            <person name="Clum A."/>
            <person name="Drula E."/>
            <person name="Henrissat B."/>
            <person name="Kohler A."/>
            <person name="Grigoriev I.V."/>
            <person name="Martin F.M."/>
            <person name="Hacquard S."/>
        </authorList>
    </citation>
    <scope>NUCLEOTIDE SEQUENCE</scope>
    <source>
        <strain evidence="2">MPI-SDFR-AT-0068</strain>
    </source>
</reference>
<evidence type="ECO:0000256" key="1">
    <source>
        <dbReference type="SAM" id="Phobius"/>
    </source>
</evidence>
<name>A0A8K0RTD4_9HYPO</name>
<dbReference type="Proteomes" id="UP000813427">
    <property type="component" value="Unassembled WGS sequence"/>
</dbReference>
<organism evidence="2 3">
    <name type="scientific">Fusarium tricinctum</name>
    <dbReference type="NCBI Taxonomy" id="61284"/>
    <lineage>
        <taxon>Eukaryota</taxon>
        <taxon>Fungi</taxon>
        <taxon>Dikarya</taxon>
        <taxon>Ascomycota</taxon>
        <taxon>Pezizomycotina</taxon>
        <taxon>Sordariomycetes</taxon>
        <taxon>Hypocreomycetidae</taxon>
        <taxon>Hypocreales</taxon>
        <taxon>Nectriaceae</taxon>
        <taxon>Fusarium</taxon>
        <taxon>Fusarium tricinctum species complex</taxon>
    </lineage>
</organism>
<gene>
    <name evidence="2" type="ORF">BKA59DRAFT_483722</name>
</gene>
<comment type="caution">
    <text evidence="2">The sequence shown here is derived from an EMBL/GenBank/DDBJ whole genome shotgun (WGS) entry which is preliminary data.</text>
</comment>
<proteinExistence type="predicted"/>